<reference evidence="3 4" key="1">
    <citation type="submission" date="2020-07" db="EMBL/GenBank/DDBJ databases">
        <title>Sequencing the genomes of 1000 actinobacteria strains.</title>
        <authorList>
            <person name="Klenk H.-P."/>
        </authorList>
    </citation>
    <scope>NUCLEOTIDE SEQUENCE [LARGE SCALE GENOMIC DNA]</scope>
    <source>
        <strain evidence="3 4">DSM 24552</strain>
    </source>
</reference>
<dbReference type="InterPro" id="IPR036434">
    <property type="entry name" value="Beta_cellobiohydrolase_sf"/>
</dbReference>
<dbReference type="EC" id="3.2.1.-" evidence="1"/>
<dbReference type="InterPro" id="IPR016288">
    <property type="entry name" value="Beta_cellobiohydrolase"/>
</dbReference>
<feature type="compositionally biased region" description="Polar residues" evidence="2">
    <location>
        <begin position="65"/>
        <end position="74"/>
    </location>
</feature>
<dbReference type="PRINTS" id="PR00733">
    <property type="entry name" value="GLHYDRLASE6"/>
</dbReference>
<dbReference type="GO" id="GO:0004553">
    <property type="term" value="F:hydrolase activity, hydrolyzing O-glycosyl compounds"/>
    <property type="evidence" value="ECO:0007669"/>
    <property type="project" value="InterPro"/>
</dbReference>
<dbReference type="PANTHER" id="PTHR34876:SF4">
    <property type="entry name" value="1,4-BETA-D-GLUCAN CELLOBIOHYDROLASE C-RELATED"/>
    <property type="match status" value="1"/>
</dbReference>
<name>A0A7Y9UM56_9ACTN</name>
<sequence>MLHLLPRRPARSLRLSRPARLGAVAAASLCVATLGSAAPTTAGGADAAVRPVAARTALVPPAQQPPASATNPTNPLAGHRWGTYAGGAEMAWAPYAAATGTTRTLLGRIALQPKAKWFGAWIADDEIGDKVREYVANATGGDPDVLVQLTTFRMVPWEHEACRRLPTRAEQASYERWVDAFAAALGDTRAAVVVQPDGPFAACAPGRSLLPSRMVGYTVRALEALPRTDVYVEVGSAGWNHLRPGEALRLLLPAGIEVARGFHLNTTHYEPTARQVRFGAAVVRALATRGIRGKHFTVDTAQNGRGFTWEWHRDHVAGRFDSAPTCRTRRQTHCVTLGIPPTTDVASPRWGLPADVARLAARHVDAYLWSGRPWLRRQASPFLLDRALAVAWTTPFSPPIG</sequence>
<dbReference type="AlphaFoldDB" id="A0A7Y9UM56"/>
<dbReference type="RefSeq" id="WP_179518158.1">
    <property type="nucleotide sequence ID" value="NZ_JACCAC010000001.1"/>
</dbReference>
<keyword evidence="1" id="KW-0732">Signal</keyword>
<keyword evidence="1" id="KW-0624">Polysaccharide degradation</keyword>
<comment type="similarity">
    <text evidence="1">Belongs to the glycosyl hydrolase family 6.</text>
</comment>
<evidence type="ECO:0000256" key="2">
    <source>
        <dbReference type="SAM" id="MobiDB-lite"/>
    </source>
</evidence>
<dbReference type="EMBL" id="JACCAC010000001">
    <property type="protein sequence ID" value="NYG55767.1"/>
    <property type="molecule type" value="Genomic_DNA"/>
</dbReference>
<dbReference type="SUPFAM" id="SSF51989">
    <property type="entry name" value="Glycosyl hydrolases family 6, cellulases"/>
    <property type="match status" value="1"/>
</dbReference>
<proteinExistence type="inferred from homology"/>
<gene>
    <name evidence="3" type="ORF">BJ989_002071</name>
</gene>
<dbReference type="GO" id="GO:0030245">
    <property type="term" value="P:cellulose catabolic process"/>
    <property type="evidence" value="ECO:0007669"/>
    <property type="project" value="UniProtKB-KW"/>
</dbReference>
<dbReference type="PANTHER" id="PTHR34876">
    <property type="match status" value="1"/>
</dbReference>
<accession>A0A7Y9UM56</accession>
<evidence type="ECO:0000256" key="1">
    <source>
        <dbReference type="RuleBase" id="RU361186"/>
    </source>
</evidence>
<dbReference type="Pfam" id="PF01341">
    <property type="entry name" value="Glyco_hydro_6"/>
    <property type="match status" value="1"/>
</dbReference>
<organism evidence="3 4">
    <name type="scientific">Nocardioides perillae</name>
    <dbReference type="NCBI Taxonomy" id="1119534"/>
    <lineage>
        <taxon>Bacteria</taxon>
        <taxon>Bacillati</taxon>
        <taxon>Actinomycetota</taxon>
        <taxon>Actinomycetes</taxon>
        <taxon>Propionibacteriales</taxon>
        <taxon>Nocardioidaceae</taxon>
        <taxon>Nocardioides</taxon>
    </lineage>
</organism>
<evidence type="ECO:0000313" key="4">
    <source>
        <dbReference type="Proteomes" id="UP000544110"/>
    </source>
</evidence>
<keyword evidence="1" id="KW-0136">Cellulose degradation</keyword>
<keyword evidence="1" id="KW-0378">Hydrolase</keyword>
<feature type="region of interest" description="Disordered" evidence="2">
    <location>
        <begin position="58"/>
        <end position="80"/>
    </location>
</feature>
<dbReference type="Proteomes" id="UP000544110">
    <property type="component" value="Unassembled WGS sequence"/>
</dbReference>
<feature type="signal peptide" evidence="1">
    <location>
        <begin position="1"/>
        <end position="37"/>
    </location>
</feature>
<dbReference type="Gene3D" id="3.20.20.40">
    <property type="entry name" value="1, 4-beta cellobiohydrolase"/>
    <property type="match status" value="1"/>
</dbReference>
<keyword evidence="1" id="KW-0326">Glycosidase</keyword>
<evidence type="ECO:0000313" key="3">
    <source>
        <dbReference type="EMBL" id="NYG55767.1"/>
    </source>
</evidence>
<keyword evidence="4" id="KW-1185">Reference proteome</keyword>
<comment type="caution">
    <text evidence="3">The sequence shown here is derived from an EMBL/GenBank/DDBJ whole genome shotgun (WGS) entry which is preliminary data.</text>
</comment>
<feature type="chain" id="PRO_5039750779" description="Glucanase" evidence="1">
    <location>
        <begin position="38"/>
        <end position="401"/>
    </location>
</feature>
<keyword evidence="1" id="KW-0119">Carbohydrate metabolism</keyword>
<protein>
    <recommendedName>
        <fullName evidence="1">Glucanase</fullName>
        <ecNumber evidence="1">3.2.1.-</ecNumber>
    </recommendedName>
</protein>